<evidence type="ECO:0000256" key="8">
    <source>
        <dbReference type="ARBA" id="ARBA00023033"/>
    </source>
</evidence>
<dbReference type="InterPro" id="IPR050364">
    <property type="entry name" value="Cytochrome_P450_fung"/>
</dbReference>
<evidence type="ECO:0000256" key="7">
    <source>
        <dbReference type="ARBA" id="ARBA00023004"/>
    </source>
</evidence>
<dbReference type="GO" id="GO:0020037">
    <property type="term" value="F:heme binding"/>
    <property type="evidence" value="ECO:0007669"/>
    <property type="project" value="InterPro"/>
</dbReference>
<accession>A0A8H2XU16</accession>
<evidence type="ECO:0000256" key="5">
    <source>
        <dbReference type="ARBA" id="ARBA00022723"/>
    </source>
</evidence>
<dbReference type="SUPFAM" id="SSF48264">
    <property type="entry name" value="Cytochrome P450"/>
    <property type="match status" value="1"/>
</dbReference>
<evidence type="ECO:0000256" key="9">
    <source>
        <dbReference type="PIRSR" id="PIRSR602401-1"/>
    </source>
</evidence>
<dbReference type="Gene3D" id="1.10.630.10">
    <property type="entry name" value="Cytochrome P450"/>
    <property type="match status" value="1"/>
</dbReference>
<organism evidence="11 12">
    <name type="scientific">Rhizoctonia solani</name>
    <dbReference type="NCBI Taxonomy" id="456999"/>
    <lineage>
        <taxon>Eukaryota</taxon>
        <taxon>Fungi</taxon>
        <taxon>Dikarya</taxon>
        <taxon>Basidiomycota</taxon>
        <taxon>Agaricomycotina</taxon>
        <taxon>Agaricomycetes</taxon>
        <taxon>Cantharellales</taxon>
        <taxon>Ceratobasidiaceae</taxon>
        <taxon>Rhizoctonia</taxon>
    </lineage>
</organism>
<keyword evidence="4 9" id="KW-0349">Heme</keyword>
<dbReference type="InterPro" id="IPR002401">
    <property type="entry name" value="Cyt_P450_E_grp-I"/>
</dbReference>
<dbReference type="Proteomes" id="UP000663826">
    <property type="component" value="Unassembled WGS sequence"/>
</dbReference>
<evidence type="ECO:0000313" key="12">
    <source>
        <dbReference type="Proteomes" id="UP000663826"/>
    </source>
</evidence>
<evidence type="ECO:0000313" key="11">
    <source>
        <dbReference type="EMBL" id="CAE6435333.1"/>
    </source>
</evidence>
<dbReference type="GO" id="GO:0016705">
    <property type="term" value="F:oxidoreductase activity, acting on paired donors, with incorporation or reduction of molecular oxygen"/>
    <property type="evidence" value="ECO:0007669"/>
    <property type="project" value="InterPro"/>
</dbReference>
<comment type="pathway">
    <text evidence="2">Secondary metabolite biosynthesis.</text>
</comment>
<evidence type="ECO:0000256" key="6">
    <source>
        <dbReference type="ARBA" id="ARBA00023002"/>
    </source>
</evidence>
<keyword evidence="8 10" id="KW-0503">Monooxygenase</keyword>
<dbReference type="Pfam" id="PF00067">
    <property type="entry name" value="p450"/>
    <property type="match status" value="1"/>
</dbReference>
<dbReference type="PANTHER" id="PTHR46300">
    <property type="entry name" value="P450, PUTATIVE (EUROFUNG)-RELATED-RELATED"/>
    <property type="match status" value="1"/>
</dbReference>
<feature type="binding site" description="axial binding residue" evidence="9">
    <location>
        <position position="284"/>
    </location>
    <ligand>
        <name>heme</name>
        <dbReference type="ChEBI" id="CHEBI:30413"/>
    </ligand>
    <ligandPart>
        <name>Fe</name>
        <dbReference type="ChEBI" id="CHEBI:18248"/>
    </ligandPart>
</feature>
<protein>
    <recommendedName>
        <fullName evidence="13">O-methylsterigmatocystin oxidoreductase</fullName>
    </recommendedName>
</protein>
<dbReference type="AlphaFoldDB" id="A0A8H2XU16"/>
<sequence length="331" mass="37055">MAGSTMLTAVYGYEITSEDDSLFQTVDLAVQGFSQALIVRNYLVNTIPWLEYIPEWFPGATWKAKANEWRRQRDLMLHVPFEWTKSRMATGAVAPSMLSSLLTKYMHEDSNLDIDELEDCIRWSCGAIFAGIFVLHLLNSLVLTFRAGDCVAGVTPIVSSIRVFIMAMAMHPDVQAKAQAEIDNTIGARLPRIMDWNSLNYVRCIMKEVLRWCLTLPLAVPHACTQDDTYKGYYIPKGAIVIGNSWAISNNSAVYPDPDRFDPDRFLDASVPDAPAFGYGRRICPGIHHADATMFVMMASLLSVFHIRPSVDTEGKHIPLKAEVAMDEAVR</sequence>
<keyword evidence="5 9" id="KW-0479">Metal-binding</keyword>
<comment type="cofactor">
    <cofactor evidence="1 9">
        <name>heme</name>
        <dbReference type="ChEBI" id="CHEBI:30413"/>
    </cofactor>
</comment>
<evidence type="ECO:0000256" key="4">
    <source>
        <dbReference type="ARBA" id="ARBA00022617"/>
    </source>
</evidence>
<evidence type="ECO:0000256" key="3">
    <source>
        <dbReference type="ARBA" id="ARBA00010617"/>
    </source>
</evidence>
<dbReference type="GO" id="GO:0005506">
    <property type="term" value="F:iron ion binding"/>
    <property type="evidence" value="ECO:0007669"/>
    <property type="project" value="InterPro"/>
</dbReference>
<proteinExistence type="inferred from homology"/>
<dbReference type="InterPro" id="IPR036396">
    <property type="entry name" value="Cyt_P450_sf"/>
</dbReference>
<evidence type="ECO:0000256" key="10">
    <source>
        <dbReference type="RuleBase" id="RU000461"/>
    </source>
</evidence>
<dbReference type="PRINTS" id="PR00463">
    <property type="entry name" value="EP450I"/>
</dbReference>
<comment type="similarity">
    <text evidence="3 10">Belongs to the cytochrome P450 family.</text>
</comment>
<evidence type="ECO:0008006" key="13">
    <source>
        <dbReference type="Google" id="ProtNLM"/>
    </source>
</evidence>
<keyword evidence="6 10" id="KW-0560">Oxidoreductase</keyword>
<dbReference type="EMBL" id="CAJMWQ010001106">
    <property type="protein sequence ID" value="CAE6435333.1"/>
    <property type="molecule type" value="Genomic_DNA"/>
</dbReference>
<comment type="caution">
    <text evidence="11">The sequence shown here is derived from an EMBL/GenBank/DDBJ whole genome shotgun (WGS) entry which is preliminary data.</text>
</comment>
<dbReference type="PANTHER" id="PTHR46300:SF7">
    <property type="entry name" value="P450, PUTATIVE (EUROFUNG)-RELATED"/>
    <property type="match status" value="1"/>
</dbReference>
<evidence type="ECO:0000256" key="1">
    <source>
        <dbReference type="ARBA" id="ARBA00001971"/>
    </source>
</evidence>
<dbReference type="GO" id="GO:0004497">
    <property type="term" value="F:monooxygenase activity"/>
    <property type="evidence" value="ECO:0007669"/>
    <property type="project" value="UniProtKB-KW"/>
</dbReference>
<dbReference type="InterPro" id="IPR017972">
    <property type="entry name" value="Cyt_P450_CS"/>
</dbReference>
<keyword evidence="7 9" id="KW-0408">Iron</keyword>
<reference evidence="11" key="1">
    <citation type="submission" date="2021-01" db="EMBL/GenBank/DDBJ databases">
        <authorList>
            <person name="Kaushik A."/>
        </authorList>
    </citation>
    <scope>NUCLEOTIDE SEQUENCE</scope>
    <source>
        <strain evidence="11">AG1-1B</strain>
    </source>
</reference>
<evidence type="ECO:0000256" key="2">
    <source>
        <dbReference type="ARBA" id="ARBA00005179"/>
    </source>
</evidence>
<name>A0A8H2XU16_9AGAM</name>
<dbReference type="InterPro" id="IPR001128">
    <property type="entry name" value="Cyt_P450"/>
</dbReference>
<dbReference type="PROSITE" id="PS00086">
    <property type="entry name" value="CYTOCHROME_P450"/>
    <property type="match status" value="1"/>
</dbReference>
<gene>
    <name evidence="11" type="ORF">RDB_LOCUS64246</name>
</gene>